<dbReference type="Proteomes" id="UP000593579">
    <property type="component" value="Unassembled WGS sequence"/>
</dbReference>
<evidence type="ECO:0008006" key="3">
    <source>
        <dbReference type="Google" id="ProtNLM"/>
    </source>
</evidence>
<comment type="caution">
    <text evidence="1">The sequence shown here is derived from an EMBL/GenBank/DDBJ whole genome shotgun (WGS) entry which is preliminary data.</text>
</comment>
<dbReference type="EMBL" id="JABEZY010000009">
    <property type="protein sequence ID" value="MBA0746444.1"/>
    <property type="molecule type" value="Genomic_DNA"/>
</dbReference>
<accession>A0A7J9CDR7</accession>
<gene>
    <name evidence="1" type="ORF">Gogos_008965</name>
</gene>
<dbReference type="InterPro" id="IPR027417">
    <property type="entry name" value="P-loop_NTPase"/>
</dbReference>
<keyword evidence="2" id="KW-1185">Reference proteome</keyword>
<proteinExistence type="predicted"/>
<name>A0A7J9CDR7_GOSGO</name>
<evidence type="ECO:0000313" key="1">
    <source>
        <dbReference type="EMBL" id="MBA0746444.1"/>
    </source>
</evidence>
<organism evidence="1 2">
    <name type="scientific">Gossypium gossypioides</name>
    <name type="common">Mexican cotton</name>
    <name type="synonym">Selera gossypioides</name>
    <dbReference type="NCBI Taxonomy" id="34282"/>
    <lineage>
        <taxon>Eukaryota</taxon>
        <taxon>Viridiplantae</taxon>
        <taxon>Streptophyta</taxon>
        <taxon>Embryophyta</taxon>
        <taxon>Tracheophyta</taxon>
        <taxon>Spermatophyta</taxon>
        <taxon>Magnoliopsida</taxon>
        <taxon>eudicotyledons</taxon>
        <taxon>Gunneridae</taxon>
        <taxon>Pentapetalae</taxon>
        <taxon>rosids</taxon>
        <taxon>malvids</taxon>
        <taxon>Malvales</taxon>
        <taxon>Malvaceae</taxon>
        <taxon>Malvoideae</taxon>
        <taxon>Gossypium</taxon>
    </lineage>
</organism>
<dbReference type="SUPFAM" id="SSF52540">
    <property type="entry name" value="P-loop containing nucleoside triphosphate hydrolases"/>
    <property type="match status" value="1"/>
</dbReference>
<protein>
    <recommendedName>
        <fullName evidence="3">NB-ARC domain-containing protein</fullName>
    </recommendedName>
</protein>
<sequence>MAIVSETLDVGKIQYTTANSLGITFERRTRERKGKELWVELKTRKRFLIIVDEVCYELNLIDIGISFDEEEAWNLFKLHAGHDNASLDIVEVVMKVAKK</sequence>
<reference evidence="1 2" key="1">
    <citation type="journal article" date="2019" name="Genome Biol. Evol.">
        <title>Insights into the evolution of the New World diploid cottons (Gossypium, subgenus Houzingenia) based on genome sequencing.</title>
        <authorList>
            <person name="Grover C.E."/>
            <person name="Arick M.A. 2nd"/>
            <person name="Thrash A."/>
            <person name="Conover J.L."/>
            <person name="Sanders W.S."/>
            <person name="Peterson D.G."/>
            <person name="Frelichowski J.E."/>
            <person name="Scheffler J.A."/>
            <person name="Scheffler B.E."/>
            <person name="Wendel J.F."/>
        </authorList>
    </citation>
    <scope>NUCLEOTIDE SEQUENCE [LARGE SCALE GENOMIC DNA]</scope>
    <source>
        <strain evidence="1">5</strain>
        <tissue evidence="1">Leaf</tissue>
    </source>
</reference>
<evidence type="ECO:0000313" key="2">
    <source>
        <dbReference type="Proteomes" id="UP000593579"/>
    </source>
</evidence>
<dbReference type="AlphaFoldDB" id="A0A7J9CDR7"/>